<dbReference type="InterPro" id="IPR047546">
    <property type="entry name" value="Rcat_RBR_RNF216"/>
</dbReference>
<evidence type="ECO:0000256" key="7">
    <source>
        <dbReference type="ARBA" id="ARBA00022833"/>
    </source>
</evidence>
<evidence type="ECO:0000256" key="8">
    <source>
        <dbReference type="SAM" id="Coils"/>
    </source>
</evidence>
<keyword evidence="8" id="KW-0175">Coiled coil</keyword>
<evidence type="ECO:0000256" key="2">
    <source>
        <dbReference type="ARBA" id="ARBA00022679"/>
    </source>
</evidence>
<dbReference type="InterPro" id="IPR044066">
    <property type="entry name" value="TRIAD_supradom"/>
</dbReference>
<dbReference type="Proteomes" id="UP000183809">
    <property type="component" value="Unassembled WGS sequence"/>
</dbReference>
<evidence type="ECO:0000256" key="4">
    <source>
        <dbReference type="ARBA" id="ARBA00022737"/>
    </source>
</evidence>
<dbReference type="SUPFAM" id="SSF57850">
    <property type="entry name" value="RING/U-box"/>
    <property type="match status" value="1"/>
</dbReference>
<dbReference type="InterPro" id="IPR047545">
    <property type="entry name" value="BRcat_RBR_RNF216"/>
</dbReference>
<dbReference type="CDD" id="cd20353">
    <property type="entry name" value="Rcat_RBR_RNF216"/>
    <property type="match status" value="1"/>
</dbReference>
<feature type="region of interest" description="Disordered" evidence="9">
    <location>
        <begin position="779"/>
        <end position="805"/>
    </location>
</feature>
<reference evidence="11 12" key="1">
    <citation type="submission" date="2016-10" db="EMBL/GenBank/DDBJ databases">
        <title>Proteomics and genomics reveal pathogen-plant mechanisms compatible with a hemibiotrophic lifestyle of Diplodia corticola.</title>
        <authorList>
            <person name="Fernandes I."/>
            <person name="De Jonge R."/>
            <person name="Van De Peer Y."/>
            <person name="Devreese B."/>
            <person name="Alves A."/>
            <person name="Esteves A.C."/>
        </authorList>
    </citation>
    <scope>NUCLEOTIDE SEQUENCE [LARGE SCALE GENOMIC DNA]</scope>
    <source>
        <strain evidence="11 12">CBS 112549</strain>
    </source>
</reference>
<evidence type="ECO:0000256" key="6">
    <source>
        <dbReference type="ARBA" id="ARBA00022786"/>
    </source>
</evidence>
<feature type="coiled-coil region" evidence="8">
    <location>
        <begin position="257"/>
        <end position="288"/>
    </location>
</feature>
<keyword evidence="2" id="KW-0808">Transferase</keyword>
<dbReference type="AlphaFoldDB" id="A0A1J9SFW2"/>
<evidence type="ECO:0000256" key="5">
    <source>
        <dbReference type="ARBA" id="ARBA00022771"/>
    </source>
</evidence>
<evidence type="ECO:0000313" key="12">
    <source>
        <dbReference type="Proteomes" id="UP000183809"/>
    </source>
</evidence>
<dbReference type="GO" id="GO:0008270">
    <property type="term" value="F:zinc ion binding"/>
    <property type="evidence" value="ECO:0007669"/>
    <property type="project" value="UniProtKB-KW"/>
</dbReference>
<dbReference type="Gene3D" id="1.20.120.1750">
    <property type="match status" value="1"/>
</dbReference>
<dbReference type="InterPro" id="IPR051628">
    <property type="entry name" value="LUBAC_E3_Ligases"/>
</dbReference>
<keyword evidence="12" id="KW-1185">Reference proteome</keyword>
<dbReference type="PANTHER" id="PTHR22770">
    <property type="entry name" value="UBIQUITIN CONJUGATING ENZYME 7 INTERACTING PROTEIN-RELATED"/>
    <property type="match status" value="1"/>
</dbReference>
<comment type="pathway">
    <text evidence="1">Protein modification; protein ubiquitination.</text>
</comment>
<comment type="caution">
    <text evidence="11">The sequence shown here is derived from an EMBL/GenBank/DDBJ whole genome shotgun (WGS) entry which is preliminary data.</text>
</comment>
<proteinExistence type="predicted"/>
<sequence>MPPNNPLLAAPREIIELLSDGDSDGDVVATPRLHRRDNGALTPRFGSPVSTTAGFDVEWEAIMAAVEDEETAAAVGPEPTALFAREAQFMTEDDCLAKVLEIYPDISHDHVRHMFRGGLDVGMLSDSTWCDQLIVRILEEGKYPTEREAKRAALKRKREPSEDDDFDRTPMASRPHGAAKAYHAAAVNALQNQYREIPVAFIQHVLKQQGTFYKAFLCLEEADRTYSATATSGRPFRKVRIREPKPLNTDPIVDQAMETVLQELRAAKKKLDQDAAKRQQKAQKLLDEERNAAQARSTGDESECIACFDKGPTNRMMFCDGAEIHYLCQDCARNCINAELDAGRCRPKCCAPHCGAGFSRSQLMAFLDPKVFDRLERLQQQDDLRAAGLENLEACPFCDFQAECDPVEVDREFRCQADNCGIVSCRLCHLESHVPLTCDEAAKDRKSSVRHQIEEAMTRALVRTCNGCKTPFTKSDGCNKMACPKCGHVQCYICAKSVQNYDHFHNSNGSCPLYDDNIERRHMNEVKAAEAKALEEVKKSNPDMTNEELSVKLSESVRKEEQKRVAAAERRRHPAGLFHHRLPGDPIEIPAAGRRRGRNPLPLDPIAEPMVGVPPRWMVPPLPDFDAFNPAPDRDRNNLQQIQANLDHLRQLQAHVDAARANVRRPDGINPFGAHDGNYFGFNAMLPANNLDNGYAAPRHYEYRRLVPEQPRAALGYYGQAQQNVGQPALDRDRLAADLVARQRLRAAQMPAPVGQAVAPGQVRYNRLPTLVHPAGQNLRQHQQQEPVEEQNVNRNSAILRHQQP</sequence>
<keyword evidence="7" id="KW-0862">Zinc</keyword>
<dbReference type="RefSeq" id="XP_020134311.1">
    <property type="nucleotide sequence ID" value="XM_020275701.1"/>
</dbReference>
<dbReference type="Pfam" id="PF26200">
    <property type="entry name" value="Rcat_RNF216"/>
    <property type="match status" value="1"/>
</dbReference>
<gene>
    <name evidence="11" type="ORF">BKCO1_400039</name>
</gene>
<evidence type="ECO:0000256" key="1">
    <source>
        <dbReference type="ARBA" id="ARBA00004906"/>
    </source>
</evidence>
<dbReference type="GO" id="GO:0016740">
    <property type="term" value="F:transferase activity"/>
    <property type="evidence" value="ECO:0007669"/>
    <property type="project" value="UniProtKB-KW"/>
</dbReference>
<keyword evidence="5" id="KW-0863">Zinc-finger</keyword>
<feature type="region of interest" description="Disordered" evidence="9">
    <location>
        <begin position="148"/>
        <end position="174"/>
    </location>
</feature>
<evidence type="ECO:0000259" key="10">
    <source>
        <dbReference type="PROSITE" id="PS51873"/>
    </source>
</evidence>
<dbReference type="STRING" id="236234.A0A1J9SFW2"/>
<dbReference type="OrthoDB" id="10009520at2759"/>
<keyword evidence="4" id="KW-0677">Repeat</keyword>
<feature type="domain" description="RING-type" evidence="10">
    <location>
        <begin position="300"/>
        <end position="515"/>
    </location>
</feature>
<name>A0A1J9SFW2_9PEZI</name>
<feature type="region of interest" description="Disordered" evidence="9">
    <location>
        <begin position="577"/>
        <end position="596"/>
    </location>
</feature>
<dbReference type="EMBL" id="MNUE01000004">
    <property type="protein sequence ID" value="OJD38700.1"/>
    <property type="molecule type" value="Genomic_DNA"/>
</dbReference>
<evidence type="ECO:0000256" key="3">
    <source>
        <dbReference type="ARBA" id="ARBA00022723"/>
    </source>
</evidence>
<dbReference type="PROSITE" id="PS51873">
    <property type="entry name" value="TRIAD"/>
    <property type="match status" value="1"/>
</dbReference>
<keyword evidence="6" id="KW-0833">Ubl conjugation pathway</keyword>
<dbReference type="GeneID" id="31015962"/>
<evidence type="ECO:0000313" key="11">
    <source>
        <dbReference type="EMBL" id="OJD38700.1"/>
    </source>
</evidence>
<organism evidence="11 12">
    <name type="scientific">Diplodia corticola</name>
    <dbReference type="NCBI Taxonomy" id="236234"/>
    <lineage>
        <taxon>Eukaryota</taxon>
        <taxon>Fungi</taxon>
        <taxon>Dikarya</taxon>
        <taxon>Ascomycota</taxon>
        <taxon>Pezizomycotina</taxon>
        <taxon>Dothideomycetes</taxon>
        <taxon>Dothideomycetes incertae sedis</taxon>
        <taxon>Botryosphaeriales</taxon>
        <taxon>Botryosphaeriaceae</taxon>
        <taxon>Diplodia</taxon>
    </lineage>
</organism>
<evidence type="ECO:0000256" key="9">
    <source>
        <dbReference type="SAM" id="MobiDB-lite"/>
    </source>
</evidence>
<feature type="compositionally biased region" description="Low complexity" evidence="9">
    <location>
        <begin position="780"/>
        <end position="796"/>
    </location>
</feature>
<dbReference type="CDD" id="cd20339">
    <property type="entry name" value="BRcat_RBR_RNF216"/>
    <property type="match status" value="1"/>
</dbReference>
<protein>
    <submittedName>
        <fullName evidence="11">Ring finger protein</fullName>
    </submittedName>
</protein>
<dbReference type="PANTHER" id="PTHR22770:SF47">
    <property type="entry name" value="E3 UBIQUITIN-PROTEIN LIGASE RNF216"/>
    <property type="match status" value="1"/>
</dbReference>
<accession>A0A1J9SFW2</accession>
<keyword evidence="3" id="KW-0479">Metal-binding</keyword>